<dbReference type="Gene3D" id="2.170.150.80">
    <property type="entry name" value="NAC domain"/>
    <property type="match status" value="1"/>
</dbReference>
<dbReference type="PANTHER" id="PTHR31719:SF179">
    <property type="entry name" value="OS08G0148400 PROTEIN"/>
    <property type="match status" value="1"/>
</dbReference>
<keyword evidence="4" id="KW-0539">Nucleus</keyword>
<evidence type="ECO:0000256" key="5">
    <source>
        <dbReference type="SAM" id="MobiDB-lite"/>
    </source>
</evidence>
<dbReference type="EMBL" id="GL348717">
    <property type="protein sequence ID" value="EFH53818.1"/>
    <property type="molecule type" value="Genomic_DNA"/>
</dbReference>
<dbReference type="PANTHER" id="PTHR31719">
    <property type="entry name" value="NAC TRANSCRIPTION FACTOR 56"/>
    <property type="match status" value="1"/>
</dbReference>
<accession>D7LND3</accession>
<sequence length="170" mass="19429">MEIPPRNKRKERSSPERQKQPPELQTQPPSHNPDPNNPSSSSSSVAENFSSSSTKPFIFPPGFKFVPTDQELILQNNKDSWLLKVPVHHVKIYESNPQQLSEKYEKGNYKEWFFMSERIMISKGGKRQKHGVSAGYWNPYRASKKINAGNGVIGYKTALDYYILGNNQTT</sequence>
<dbReference type="Pfam" id="PF02365">
    <property type="entry name" value="NAM"/>
    <property type="match status" value="1"/>
</dbReference>
<feature type="domain" description="NAC" evidence="6">
    <location>
        <begin position="59"/>
        <end position="170"/>
    </location>
</feature>
<feature type="compositionally biased region" description="Basic residues" evidence="5">
    <location>
        <begin position="1"/>
        <end position="11"/>
    </location>
</feature>
<evidence type="ECO:0000313" key="8">
    <source>
        <dbReference type="Proteomes" id="UP000008694"/>
    </source>
</evidence>
<reference evidence="8" key="1">
    <citation type="journal article" date="2011" name="Nat. Genet.">
        <title>The Arabidopsis lyrata genome sequence and the basis of rapid genome size change.</title>
        <authorList>
            <person name="Hu T.T."/>
            <person name="Pattyn P."/>
            <person name="Bakker E.G."/>
            <person name="Cao J."/>
            <person name="Cheng J.-F."/>
            <person name="Clark R.M."/>
            <person name="Fahlgren N."/>
            <person name="Fawcett J.A."/>
            <person name="Grimwood J."/>
            <person name="Gundlach H."/>
            <person name="Haberer G."/>
            <person name="Hollister J.D."/>
            <person name="Ossowski S."/>
            <person name="Ottilar R.P."/>
            <person name="Salamov A.A."/>
            <person name="Schneeberger K."/>
            <person name="Spannagl M."/>
            <person name="Wang X."/>
            <person name="Yang L."/>
            <person name="Nasrallah M.E."/>
            <person name="Bergelson J."/>
            <person name="Carrington J.C."/>
            <person name="Gaut B.S."/>
            <person name="Schmutz J."/>
            <person name="Mayer K.F.X."/>
            <person name="Van de Peer Y."/>
            <person name="Grigoriev I.V."/>
            <person name="Nordborg M."/>
            <person name="Weigel D."/>
            <person name="Guo Y.-L."/>
        </authorList>
    </citation>
    <scope>NUCLEOTIDE SEQUENCE [LARGE SCALE GENOMIC DNA]</scope>
    <source>
        <strain evidence="8">cv. MN47</strain>
    </source>
</reference>
<keyword evidence="3" id="KW-0804">Transcription</keyword>
<dbReference type="SUPFAM" id="SSF101941">
    <property type="entry name" value="NAC domain"/>
    <property type="match status" value="1"/>
</dbReference>
<evidence type="ECO:0000256" key="2">
    <source>
        <dbReference type="ARBA" id="ARBA00023125"/>
    </source>
</evidence>
<evidence type="ECO:0000259" key="6">
    <source>
        <dbReference type="PROSITE" id="PS51005"/>
    </source>
</evidence>
<dbReference type="STRING" id="81972.D7LND3"/>
<dbReference type="GO" id="GO:0006355">
    <property type="term" value="P:regulation of DNA-templated transcription"/>
    <property type="evidence" value="ECO:0007669"/>
    <property type="project" value="InterPro"/>
</dbReference>
<evidence type="ECO:0000313" key="7">
    <source>
        <dbReference type="EMBL" id="EFH53818.1"/>
    </source>
</evidence>
<feature type="region of interest" description="Disordered" evidence="5">
    <location>
        <begin position="1"/>
        <end position="51"/>
    </location>
</feature>
<evidence type="ECO:0000256" key="4">
    <source>
        <dbReference type="ARBA" id="ARBA00023242"/>
    </source>
</evidence>
<dbReference type="Gramene" id="scaffold_501670.1">
    <property type="protein sequence ID" value="scaffold_501670.1"/>
    <property type="gene ID" value="scaffold_501670.1"/>
</dbReference>
<evidence type="ECO:0000256" key="1">
    <source>
        <dbReference type="ARBA" id="ARBA00023015"/>
    </source>
</evidence>
<proteinExistence type="predicted"/>
<keyword evidence="8" id="KW-1185">Reference proteome</keyword>
<feature type="compositionally biased region" description="Low complexity" evidence="5">
    <location>
        <begin position="37"/>
        <end position="51"/>
    </location>
</feature>
<dbReference type="InterPro" id="IPR036093">
    <property type="entry name" value="NAC_dom_sf"/>
</dbReference>
<dbReference type="InterPro" id="IPR003441">
    <property type="entry name" value="NAC-dom"/>
</dbReference>
<keyword evidence="2" id="KW-0238">DNA-binding</keyword>
<keyword evidence="1" id="KW-0805">Transcription regulation</keyword>
<evidence type="ECO:0000256" key="3">
    <source>
        <dbReference type="ARBA" id="ARBA00023163"/>
    </source>
</evidence>
<organism evidence="8">
    <name type="scientific">Arabidopsis lyrata subsp. lyrata</name>
    <name type="common">Lyre-leaved rock-cress</name>
    <dbReference type="NCBI Taxonomy" id="81972"/>
    <lineage>
        <taxon>Eukaryota</taxon>
        <taxon>Viridiplantae</taxon>
        <taxon>Streptophyta</taxon>
        <taxon>Embryophyta</taxon>
        <taxon>Tracheophyta</taxon>
        <taxon>Spermatophyta</taxon>
        <taxon>Magnoliopsida</taxon>
        <taxon>eudicotyledons</taxon>
        <taxon>Gunneridae</taxon>
        <taxon>Pentapetalae</taxon>
        <taxon>rosids</taxon>
        <taxon>malvids</taxon>
        <taxon>Brassicales</taxon>
        <taxon>Brassicaceae</taxon>
        <taxon>Camelineae</taxon>
        <taxon>Arabidopsis</taxon>
    </lineage>
</organism>
<protein>
    <recommendedName>
        <fullName evidence="6">NAC domain-containing protein</fullName>
    </recommendedName>
</protein>
<gene>
    <name evidence="7" type="ORF">ARALYDRAFT_905966</name>
</gene>
<dbReference type="AlphaFoldDB" id="D7LND3"/>
<dbReference type="HOGENOM" id="CLU_1572790_0_0_1"/>
<name>D7LND3_ARALL</name>
<dbReference type="Proteomes" id="UP000008694">
    <property type="component" value="Unassembled WGS sequence"/>
</dbReference>
<dbReference type="GO" id="GO:0003677">
    <property type="term" value="F:DNA binding"/>
    <property type="evidence" value="ECO:0007669"/>
    <property type="project" value="UniProtKB-KW"/>
</dbReference>
<dbReference type="PROSITE" id="PS51005">
    <property type="entry name" value="NAC"/>
    <property type="match status" value="1"/>
</dbReference>